<accession>A0ABN0WFP5</accession>
<dbReference type="EMBL" id="BAAABW010000004">
    <property type="protein sequence ID" value="GAA0336014.1"/>
    <property type="molecule type" value="Genomic_DNA"/>
</dbReference>
<dbReference type="PROSITE" id="PS51257">
    <property type="entry name" value="PROKAR_LIPOPROTEIN"/>
    <property type="match status" value="1"/>
</dbReference>
<proteinExistence type="predicted"/>
<sequence>MGKTALLPAAPSAVTAAAGGLSGCPVSSVKSFATDAPPRLIETAVLIEAAVSYALQVRRSAIPARSLHAVGGRTETVRSGWISQESQYGS</sequence>
<protein>
    <recommendedName>
        <fullName evidence="3">Secreted protein</fullName>
    </recommendedName>
</protein>
<organism evidence="1 2">
    <name type="scientific">Streptomyces blastmyceticus</name>
    <dbReference type="NCBI Taxonomy" id="68180"/>
    <lineage>
        <taxon>Bacteria</taxon>
        <taxon>Bacillati</taxon>
        <taxon>Actinomycetota</taxon>
        <taxon>Actinomycetes</taxon>
        <taxon>Kitasatosporales</taxon>
        <taxon>Streptomycetaceae</taxon>
        <taxon>Streptomyces</taxon>
    </lineage>
</organism>
<keyword evidence="2" id="KW-1185">Reference proteome</keyword>
<dbReference type="Proteomes" id="UP001500063">
    <property type="component" value="Unassembled WGS sequence"/>
</dbReference>
<gene>
    <name evidence="1" type="ORF">GCM10010319_10050</name>
</gene>
<evidence type="ECO:0000313" key="1">
    <source>
        <dbReference type="EMBL" id="GAA0336014.1"/>
    </source>
</evidence>
<name>A0ABN0WFP5_9ACTN</name>
<reference evidence="1 2" key="1">
    <citation type="journal article" date="2019" name="Int. J. Syst. Evol. Microbiol.">
        <title>The Global Catalogue of Microorganisms (GCM) 10K type strain sequencing project: providing services to taxonomists for standard genome sequencing and annotation.</title>
        <authorList>
            <consortium name="The Broad Institute Genomics Platform"/>
            <consortium name="The Broad Institute Genome Sequencing Center for Infectious Disease"/>
            <person name="Wu L."/>
            <person name="Ma J."/>
        </authorList>
    </citation>
    <scope>NUCLEOTIDE SEQUENCE [LARGE SCALE GENOMIC DNA]</scope>
    <source>
        <strain evidence="1 2">JCM 4565</strain>
    </source>
</reference>
<evidence type="ECO:0008006" key="3">
    <source>
        <dbReference type="Google" id="ProtNLM"/>
    </source>
</evidence>
<evidence type="ECO:0000313" key="2">
    <source>
        <dbReference type="Proteomes" id="UP001500063"/>
    </source>
</evidence>
<comment type="caution">
    <text evidence="1">The sequence shown here is derived from an EMBL/GenBank/DDBJ whole genome shotgun (WGS) entry which is preliminary data.</text>
</comment>